<dbReference type="GO" id="GO:0006457">
    <property type="term" value="P:protein folding"/>
    <property type="evidence" value="ECO:0007669"/>
    <property type="project" value="InterPro"/>
</dbReference>
<evidence type="ECO:0000256" key="3">
    <source>
        <dbReference type="ARBA" id="ARBA00011738"/>
    </source>
</evidence>
<dbReference type="GO" id="GO:0051087">
    <property type="term" value="F:protein-folding chaperone binding"/>
    <property type="evidence" value="ECO:0007669"/>
    <property type="project" value="InterPro"/>
</dbReference>
<evidence type="ECO:0000256" key="12">
    <source>
        <dbReference type="RuleBase" id="RU004478"/>
    </source>
</evidence>
<feature type="region of interest" description="Disordered" evidence="13">
    <location>
        <begin position="20"/>
        <end position="48"/>
    </location>
</feature>
<dbReference type="InterPro" id="IPR009012">
    <property type="entry name" value="GrpE_head"/>
</dbReference>
<evidence type="ECO:0000256" key="8">
    <source>
        <dbReference type="ARBA" id="ARBA00072274"/>
    </source>
</evidence>
<proteinExistence type="inferred from homology"/>
<organism evidence="14 15">
    <name type="scientific">Candidatus Polarisedimenticola svalbardensis</name>
    <dbReference type="NCBI Taxonomy" id="2886004"/>
    <lineage>
        <taxon>Bacteria</taxon>
        <taxon>Pseudomonadati</taxon>
        <taxon>Acidobacteriota</taxon>
        <taxon>Candidatus Polarisedimenticolia</taxon>
        <taxon>Candidatus Polarisedimenticolales</taxon>
        <taxon>Candidatus Polarisedimenticolaceae</taxon>
        <taxon>Candidatus Polarisedimenticola</taxon>
    </lineage>
</organism>
<feature type="compositionally biased region" description="Acidic residues" evidence="13">
    <location>
        <begin position="20"/>
        <end position="32"/>
    </location>
</feature>
<evidence type="ECO:0000256" key="13">
    <source>
        <dbReference type="SAM" id="MobiDB-lite"/>
    </source>
</evidence>
<reference evidence="14 15" key="1">
    <citation type="submission" date="2020-08" db="EMBL/GenBank/DDBJ databases">
        <title>Acidobacteriota in marine sediments use diverse sulfur dissimilation pathways.</title>
        <authorList>
            <person name="Wasmund K."/>
        </authorList>
    </citation>
    <scope>NUCLEOTIDE SEQUENCE [LARGE SCALE GENOMIC DNA]</scope>
    <source>
        <strain evidence="14">MAG AM4</strain>
    </source>
</reference>
<sequence>MKNEERNDDIEILEIVGLDEDGEEITFEEDPAPEPSPVDPDPVSASEDRERLLRLHADFENLKKRSEKELAEQRRFASTAVVERLLPVIDNFERALAMEPPGESDRSFREGVELICRQLLEELKREGLTPVDALGCPFDPNLHEAVETCSSGDHPPHTVIEELLKGYRFQDRLLRPSMVKVSVAPEESSGTEPQTE</sequence>
<evidence type="ECO:0000256" key="5">
    <source>
        <dbReference type="ARBA" id="ARBA00023016"/>
    </source>
</evidence>
<dbReference type="GO" id="GO:0005737">
    <property type="term" value="C:cytoplasm"/>
    <property type="evidence" value="ECO:0007669"/>
    <property type="project" value="UniProtKB-SubCell"/>
</dbReference>
<dbReference type="InterPro" id="IPR000740">
    <property type="entry name" value="GrpE"/>
</dbReference>
<keyword evidence="4 10" id="KW-0963">Cytoplasm</keyword>
<evidence type="ECO:0000256" key="4">
    <source>
        <dbReference type="ARBA" id="ARBA00022490"/>
    </source>
</evidence>
<name>A0A8J7CKV0_9BACT</name>
<comment type="function">
    <text evidence="7 10 11">Participates actively in the response to hyperosmotic and heat shock by preventing the aggregation of stress-denatured proteins, in association with DnaK and GrpE. It is the nucleotide exchange factor for DnaK and may function as a thermosensor. Unfolded proteins bind initially to DnaJ; upon interaction with the DnaJ-bound protein, DnaK hydrolyzes its bound ATP, resulting in the formation of a stable complex. GrpE releases ADP from DnaK; ATP binding to DnaK triggers the release of the substrate protein, thus completing the reaction cycle. Several rounds of ATP-dependent interactions between DnaJ, DnaK and GrpE are required for fully efficient folding.</text>
</comment>
<dbReference type="EMBL" id="JACXWD010000013">
    <property type="protein sequence ID" value="MBD3867618.1"/>
    <property type="molecule type" value="Genomic_DNA"/>
</dbReference>
<evidence type="ECO:0000256" key="7">
    <source>
        <dbReference type="ARBA" id="ARBA00053401"/>
    </source>
</evidence>
<comment type="caution">
    <text evidence="14">The sequence shown here is derived from an EMBL/GenBank/DDBJ whole genome shotgun (WGS) entry which is preliminary data.</text>
</comment>
<evidence type="ECO:0000256" key="9">
    <source>
        <dbReference type="ARBA" id="ARBA00076414"/>
    </source>
</evidence>
<dbReference type="SUPFAM" id="SSF51064">
    <property type="entry name" value="Head domain of nucleotide exchange factor GrpE"/>
    <property type="match status" value="1"/>
</dbReference>
<evidence type="ECO:0000256" key="6">
    <source>
        <dbReference type="ARBA" id="ARBA00023186"/>
    </source>
</evidence>
<dbReference type="Pfam" id="PF01025">
    <property type="entry name" value="GrpE"/>
    <property type="match status" value="1"/>
</dbReference>
<evidence type="ECO:0000313" key="14">
    <source>
        <dbReference type="EMBL" id="MBD3867618.1"/>
    </source>
</evidence>
<gene>
    <name evidence="10 14" type="primary">grpE</name>
    <name evidence="14" type="ORF">IFK94_05790</name>
</gene>
<accession>A0A8J7CKV0</accession>
<dbReference type="AlphaFoldDB" id="A0A8J7CKV0"/>
<dbReference type="CDD" id="cd00446">
    <property type="entry name" value="GrpE"/>
    <property type="match status" value="1"/>
</dbReference>
<comment type="subcellular location">
    <subcellularLocation>
        <location evidence="1 10">Cytoplasm</location>
    </subcellularLocation>
</comment>
<dbReference type="PANTHER" id="PTHR21237">
    <property type="entry name" value="GRPE PROTEIN"/>
    <property type="match status" value="1"/>
</dbReference>
<dbReference type="GO" id="GO:0051082">
    <property type="term" value="F:unfolded protein binding"/>
    <property type="evidence" value="ECO:0007669"/>
    <property type="project" value="TreeGrafter"/>
</dbReference>
<comment type="similarity">
    <text evidence="2 10 12">Belongs to the GrpE family.</text>
</comment>
<dbReference type="PANTHER" id="PTHR21237:SF23">
    <property type="entry name" value="GRPE PROTEIN HOMOLOG, MITOCHONDRIAL"/>
    <property type="match status" value="1"/>
</dbReference>
<dbReference type="InterPro" id="IPR013805">
    <property type="entry name" value="GrpE_CC"/>
</dbReference>
<evidence type="ECO:0000256" key="11">
    <source>
        <dbReference type="RuleBase" id="RU000639"/>
    </source>
</evidence>
<dbReference type="PRINTS" id="PR00773">
    <property type="entry name" value="GRPEPROTEIN"/>
</dbReference>
<evidence type="ECO:0000256" key="10">
    <source>
        <dbReference type="HAMAP-Rule" id="MF_01151"/>
    </source>
</evidence>
<dbReference type="HAMAP" id="MF_01151">
    <property type="entry name" value="GrpE"/>
    <property type="match status" value="1"/>
</dbReference>
<protein>
    <recommendedName>
        <fullName evidence="8 10">Protein GrpE</fullName>
    </recommendedName>
    <alternativeName>
        <fullName evidence="9 10">HSP-70 cofactor</fullName>
    </alternativeName>
</protein>
<dbReference type="Proteomes" id="UP000648239">
    <property type="component" value="Unassembled WGS sequence"/>
</dbReference>
<dbReference type="SUPFAM" id="SSF58014">
    <property type="entry name" value="Coiled-coil domain of nucleotide exchange factor GrpE"/>
    <property type="match status" value="1"/>
</dbReference>
<dbReference type="GO" id="GO:0042803">
    <property type="term" value="F:protein homodimerization activity"/>
    <property type="evidence" value="ECO:0007669"/>
    <property type="project" value="InterPro"/>
</dbReference>
<comment type="subunit">
    <text evidence="3 10">Homodimer.</text>
</comment>
<dbReference type="GO" id="GO:0000774">
    <property type="term" value="F:adenyl-nucleotide exchange factor activity"/>
    <property type="evidence" value="ECO:0007669"/>
    <property type="project" value="InterPro"/>
</dbReference>
<dbReference type="NCBIfam" id="NF010738">
    <property type="entry name" value="PRK14140.1"/>
    <property type="match status" value="1"/>
</dbReference>
<keyword evidence="5 10" id="KW-0346">Stress response</keyword>
<evidence type="ECO:0000256" key="2">
    <source>
        <dbReference type="ARBA" id="ARBA00009054"/>
    </source>
</evidence>
<dbReference type="FunFam" id="2.30.22.10:FF:000001">
    <property type="entry name" value="Protein GrpE"/>
    <property type="match status" value="1"/>
</dbReference>
<dbReference type="Gene3D" id="3.90.20.20">
    <property type="match status" value="1"/>
</dbReference>
<evidence type="ECO:0000256" key="1">
    <source>
        <dbReference type="ARBA" id="ARBA00004496"/>
    </source>
</evidence>
<evidence type="ECO:0000313" key="15">
    <source>
        <dbReference type="Proteomes" id="UP000648239"/>
    </source>
</evidence>
<dbReference type="Gene3D" id="2.30.22.10">
    <property type="entry name" value="Head domain of nucleotide exchange factor GrpE"/>
    <property type="match status" value="1"/>
</dbReference>
<keyword evidence="6 10" id="KW-0143">Chaperone</keyword>
<dbReference type="PROSITE" id="PS01071">
    <property type="entry name" value="GRPE"/>
    <property type="match status" value="1"/>
</dbReference>